<evidence type="ECO:0000259" key="1">
    <source>
        <dbReference type="Pfam" id="PF08242"/>
    </source>
</evidence>
<evidence type="ECO:0000313" key="3">
    <source>
        <dbReference type="Proteomes" id="UP001172102"/>
    </source>
</evidence>
<dbReference type="AlphaFoldDB" id="A0AA40AZU4"/>
<dbReference type="Proteomes" id="UP001172102">
    <property type="component" value="Unassembled WGS sequence"/>
</dbReference>
<accession>A0AA40AZU4</accession>
<organism evidence="2 3">
    <name type="scientific">Lasiosphaeris hirsuta</name>
    <dbReference type="NCBI Taxonomy" id="260670"/>
    <lineage>
        <taxon>Eukaryota</taxon>
        <taxon>Fungi</taxon>
        <taxon>Dikarya</taxon>
        <taxon>Ascomycota</taxon>
        <taxon>Pezizomycotina</taxon>
        <taxon>Sordariomycetes</taxon>
        <taxon>Sordariomycetidae</taxon>
        <taxon>Sordariales</taxon>
        <taxon>Lasiosphaeriaceae</taxon>
        <taxon>Lasiosphaeris</taxon>
    </lineage>
</organism>
<dbReference type="InterPro" id="IPR029063">
    <property type="entry name" value="SAM-dependent_MTases_sf"/>
</dbReference>
<reference evidence="2" key="1">
    <citation type="submission" date="2023-06" db="EMBL/GenBank/DDBJ databases">
        <title>Genome-scale phylogeny and comparative genomics of the fungal order Sordariales.</title>
        <authorList>
            <consortium name="Lawrence Berkeley National Laboratory"/>
            <person name="Hensen N."/>
            <person name="Bonometti L."/>
            <person name="Westerberg I."/>
            <person name="Brannstrom I.O."/>
            <person name="Guillou S."/>
            <person name="Cros-Aarteil S."/>
            <person name="Calhoun S."/>
            <person name="Haridas S."/>
            <person name="Kuo A."/>
            <person name="Mondo S."/>
            <person name="Pangilinan J."/>
            <person name="Riley R."/>
            <person name="Labutti K."/>
            <person name="Andreopoulos B."/>
            <person name="Lipzen A."/>
            <person name="Chen C."/>
            <person name="Yanf M."/>
            <person name="Daum C."/>
            <person name="Ng V."/>
            <person name="Clum A."/>
            <person name="Steindorff A."/>
            <person name="Ohm R."/>
            <person name="Martin F."/>
            <person name="Silar P."/>
            <person name="Natvig D."/>
            <person name="Lalanne C."/>
            <person name="Gautier V."/>
            <person name="Ament-Velasquez S.L."/>
            <person name="Kruys A."/>
            <person name="Hutchinson M.I."/>
            <person name="Powell A.J."/>
            <person name="Barry K."/>
            <person name="Miller A.N."/>
            <person name="Grigoriev I.V."/>
            <person name="Debuchy R."/>
            <person name="Gladieux P."/>
            <person name="Thoren M.H."/>
            <person name="Johannesson H."/>
        </authorList>
    </citation>
    <scope>NUCLEOTIDE SEQUENCE</scope>
    <source>
        <strain evidence="2">SMH4607-1</strain>
    </source>
</reference>
<evidence type="ECO:0000313" key="2">
    <source>
        <dbReference type="EMBL" id="KAK0725003.1"/>
    </source>
</evidence>
<dbReference type="InterPro" id="IPR013217">
    <property type="entry name" value="Methyltransf_12"/>
</dbReference>
<dbReference type="SUPFAM" id="SSF53335">
    <property type="entry name" value="S-adenosyl-L-methionine-dependent methyltransferases"/>
    <property type="match status" value="1"/>
</dbReference>
<dbReference type="EMBL" id="JAUKUA010000002">
    <property type="protein sequence ID" value="KAK0725003.1"/>
    <property type="molecule type" value="Genomic_DNA"/>
</dbReference>
<feature type="domain" description="Methyltransferase type 12" evidence="1">
    <location>
        <begin position="112"/>
        <end position="223"/>
    </location>
</feature>
<keyword evidence="3" id="KW-1185">Reference proteome</keyword>
<dbReference type="Gene3D" id="3.40.50.150">
    <property type="entry name" value="Vaccinia Virus protein VP39"/>
    <property type="match status" value="1"/>
</dbReference>
<sequence length="295" mass="32327">MLSSNFDLAAHEKNFNTLPPQIPLHLNTALNLSSLFTEHLICISLTLATDPQAAAGRMAQNRVDRGACIYNPSTLCIYDAYVLGFNMSFVWRCATGAILLPFFCENFSRRHLDMGVATGFFPSAALAQQRPTTLPAQEITLLDLSENSLGNAKARIAADNQTTPVSIIAVHGDVLAGVPPELKGSKFDSISMFNLLHCIPVPQETKNKAFELAADVLSDDGVLVGSSVLGIRYHAWWNPLGWVTMVLFNLVLGAFGNWGDEPAVFEQGLRKEFGDVKTWIVGSMFLFQARKPRRA</sequence>
<protein>
    <recommendedName>
        <fullName evidence="1">Methyltransferase type 12 domain-containing protein</fullName>
    </recommendedName>
</protein>
<dbReference type="Pfam" id="PF08242">
    <property type="entry name" value="Methyltransf_12"/>
    <property type="match status" value="1"/>
</dbReference>
<gene>
    <name evidence="2" type="ORF">B0H67DRAFT_569295</name>
</gene>
<comment type="caution">
    <text evidence="2">The sequence shown here is derived from an EMBL/GenBank/DDBJ whole genome shotgun (WGS) entry which is preliminary data.</text>
</comment>
<proteinExistence type="predicted"/>
<name>A0AA40AZU4_9PEZI</name>